<dbReference type="KEGG" id="poi:BOP93_12385"/>
<dbReference type="AlphaFoldDB" id="A0A2L0RW81"/>
<reference evidence="1 2" key="1">
    <citation type="journal article" date="2018" name="Front. Microbiol.">
        <title>Pseudomonas orientalis F9: A Potent Antagonist against Phytopathogens with Phytotoxic Effect in the Apple Flower.</title>
        <authorList>
            <person name="Zengerer V."/>
            <person name="Schmid M."/>
            <person name="Bieri M."/>
            <person name="Muller D.C."/>
            <person name="Remus-Emsermann M.N.P."/>
            <person name="Ahrens C.H."/>
            <person name="Pelludat C."/>
        </authorList>
    </citation>
    <scope>NUCLEOTIDE SEQUENCE [LARGE SCALE GENOMIC DNA]</scope>
    <source>
        <strain evidence="1 2">F9</strain>
    </source>
</reference>
<accession>A0A2L0RW81</accession>
<evidence type="ECO:0000313" key="1">
    <source>
        <dbReference type="EMBL" id="AUZ46357.1"/>
    </source>
</evidence>
<evidence type="ECO:0000313" key="2">
    <source>
        <dbReference type="Proteomes" id="UP000239888"/>
    </source>
</evidence>
<dbReference type="Proteomes" id="UP000239888">
    <property type="component" value="Chromosome"/>
</dbReference>
<proteinExistence type="predicted"/>
<name>A0A2L0RW81_9PSED</name>
<sequence>MKKSKTWKRVNTYLQSPQLVDLLNAWISAVERYTSQFPDNPWSYNERAILSTLAGAAWTMDGWVAMEEFATSKRLRKLEPGVDHGDKLRNGRCDLFVSSPEASFVFEAKQANQPIGARSDGYSYAYKAMDAAWKDIGDVQVGEADYRFAATFVVPMIPLGEITPEGGTLGDICAKKVEGFLKPWLEKTMGCLGKDAKYQDFAFVFPNLGNTDYVMRGRHYPGVVLVLKERRRATSRSAV</sequence>
<gene>
    <name evidence="1" type="ORF">BOP93_12385</name>
</gene>
<dbReference type="EMBL" id="CP018049">
    <property type="protein sequence ID" value="AUZ46357.1"/>
    <property type="molecule type" value="Genomic_DNA"/>
</dbReference>
<protein>
    <submittedName>
        <fullName evidence="1">Uncharacterized protein</fullName>
    </submittedName>
</protein>
<dbReference type="RefSeq" id="WP_104502917.1">
    <property type="nucleotide sequence ID" value="NZ_CP018049.1"/>
</dbReference>
<organism evidence="1 2">
    <name type="scientific">Pseudomonas orientalis</name>
    <dbReference type="NCBI Taxonomy" id="76758"/>
    <lineage>
        <taxon>Bacteria</taxon>
        <taxon>Pseudomonadati</taxon>
        <taxon>Pseudomonadota</taxon>
        <taxon>Gammaproteobacteria</taxon>
        <taxon>Pseudomonadales</taxon>
        <taxon>Pseudomonadaceae</taxon>
        <taxon>Pseudomonas</taxon>
    </lineage>
</organism>